<organism evidence="1">
    <name type="scientific">viral metagenome</name>
    <dbReference type="NCBI Taxonomy" id="1070528"/>
    <lineage>
        <taxon>unclassified sequences</taxon>
        <taxon>metagenomes</taxon>
        <taxon>organismal metagenomes</taxon>
    </lineage>
</organism>
<dbReference type="EMBL" id="MN740970">
    <property type="protein sequence ID" value="QHU20663.1"/>
    <property type="molecule type" value="Genomic_DNA"/>
</dbReference>
<name>A0A6C0KTS0_9ZZZZ</name>
<sequence>MMFIFNLSSVQEWHDMFYKIAKEQEISNPSASIHFFILRNVVQDIRCTLTSAINSSFECAAAVEYFQERIKELESRPIEGSSLETSISKDTRDMKINLYQLSHDFLVNTYPTLTSTSLKLDHLYGFRLRIHYAIETLQKRYPTKNPADYWVNEYELRHLVNGRICPQYPPNLTEGWPERVIPYDNLNSWPIRNCNVFIPAIVEVYRNDLVEHDNEYPPPTFSLNVWWSAEDAHFRDPVGTWVLVWREWDSDQIHEGWIQRIAPYINDSKLTWQHWQTRYPANTNSPLPLIVSFEK</sequence>
<reference evidence="1" key="1">
    <citation type="journal article" date="2020" name="Nature">
        <title>Giant virus diversity and host interactions through global metagenomics.</title>
        <authorList>
            <person name="Schulz F."/>
            <person name="Roux S."/>
            <person name="Paez-Espino D."/>
            <person name="Jungbluth S."/>
            <person name="Walsh D.A."/>
            <person name="Denef V.J."/>
            <person name="McMahon K.D."/>
            <person name="Konstantinidis K.T."/>
            <person name="Eloe-Fadrosh E.A."/>
            <person name="Kyrpides N.C."/>
            <person name="Woyke T."/>
        </authorList>
    </citation>
    <scope>NUCLEOTIDE SEQUENCE</scope>
    <source>
        <strain evidence="1">GVMAG-S-3300013093-109</strain>
    </source>
</reference>
<accession>A0A6C0KTS0</accession>
<evidence type="ECO:0000313" key="1">
    <source>
        <dbReference type="EMBL" id="QHU20663.1"/>
    </source>
</evidence>
<proteinExistence type="predicted"/>
<dbReference type="AlphaFoldDB" id="A0A6C0KTS0"/>
<protein>
    <submittedName>
        <fullName evidence="1">Uncharacterized protein</fullName>
    </submittedName>
</protein>